<dbReference type="OrthoDB" id="266174at2157"/>
<dbReference type="EMBL" id="BMOO01000004">
    <property type="protein sequence ID" value="GGM69319.1"/>
    <property type="molecule type" value="Genomic_DNA"/>
</dbReference>
<feature type="transmembrane region" description="Helical" evidence="1">
    <location>
        <begin position="149"/>
        <end position="170"/>
    </location>
</feature>
<keyword evidence="1" id="KW-0472">Membrane</keyword>
<evidence type="ECO:0000313" key="3">
    <source>
        <dbReference type="EMBL" id="MBP1955054.1"/>
    </source>
</evidence>
<dbReference type="AlphaFoldDB" id="A0A830G0M6"/>
<dbReference type="Proteomes" id="UP000614609">
    <property type="component" value="Unassembled WGS sequence"/>
</dbReference>
<reference evidence="2" key="2">
    <citation type="submission" date="2020-09" db="EMBL/GenBank/DDBJ databases">
        <authorList>
            <person name="Sun Q."/>
            <person name="Ohkuma M."/>
        </authorList>
    </citation>
    <scope>NUCLEOTIDE SEQUENCE</scope>
    <source>
        <strain evidence="2">JCM 16108</strain>
    </source>
</reference>
<keyword evidence="1" id="KW-1133">Transmembrane helix</keyword>
<evidence type="ECO:0000313" key="4">
    <source>
        <dbReference type="Proteomes" id="UP000614609"/>
    </source>
</evidence>
<dbReference type="InterPro" id="IPR058376">
    <property type="entry name" value="DUF8063"/>
</dbReference>
<protein>
    <submittedName>
        <fullName evidence="2">Uncharacterized protein</fullName>
    </submittedName>
</protein>
<organism evidence="2 4">
    <name type="scientific">Halarchaeum rubridurum</name>
    <dbReference type="NCBI Taxonomy" id="489911"/>
    <lineage>
        <taxon>Archaea</taxon>
        <taxon>Methanobacteriati</taxon>
        <taxon>Methanobacteriota</taxon>
        <taxon>Stenosarchaea group</taxon>
        <taxon>Halobacteria</taxon>
        <taxon>Halobacteriales</taxon>
        <taxon>Halobacteriaceae</taxon>
    </lineage>
</organism>
<reference evidence="3" key="3">
    <citation type="submission" date="2021-03" db="EMBL/GenBank/DDBJ databases">
        <title>Genomic Encyclopedia of Type Strains, Phase IV (KMG-IV): sequencing the most valuable type-strain genomes for metagenomic binning, comparative biology and taxonomic classification.</title>
        <authorList>
            <person name="Goeker M."/>
        </authorList>
    </citation>
    <scope>NUCLEOTIDE SEQUENCE</scope>
    <source>
        <strain evidence="3">DSM 22443</strain>
    </source>
</reference>
<gene>
    <name evidence="2" type="ORF">GCM10009017_19390</name>
    <name evidence="3" type="ORF">J2752_001966</name>
</gene>
<keyword evidence="1" id="KW-0812">Transmembrane</keyword>
<reference evidence="2" key="1">
    <citation type="journal article" date="2014" name="Int. J. Syst. Evol. Microbiol.">
        <title>Complete genome sequence of Corynebacterium casei LMG S-19264T (=DSM 44701T), isolated from a smear-ripened cheese.</title>
        <authorList>
            <consortium name="US DOE Joint Genome Institute (JGI-PGF)"/>
            <person name="Walter F."/>
            <person name="Albersmeier A."/>
            <person name="Kalinowski J."/>
            <person name="Ruckert C."/>
        </authorList>
    </citation>
    <scope>NUCLEOTIDE SEQUENCE</scope>
    <source>
        <strain evidence="2">JCM 16108</strain>
    </source>
</reference>
<dbReference type="Pfam" id="PF26259">
    <property type="entry name" value="DUF8063"/>
    <property type="match status" value="1"/>
</dbReference>
<evidence type="ECO:0000256" key="1">
    <source>
        <dbReference type="SAM" id="Phobius"/>
    </source>
</evidence>
<name>A0A830G0M6_9EURY</name>
<dbReference type="Proteomes" id="UP000765891">
    <property type="component" value="Unassembled WGS sequence"/>
</dbReference>
<sequence>MKRLLLVLLALSTLAVGVGSAAAANNTTTTTATGPPVATGGHPVAVDGVLSVQGWTYENGRMNVTLQAAQYKSATLAASAESTGRVAQAAYRQVILQRGETRTVSLPADRVDGQASVSVTTGACIASGSCPTIYSNDNTGPWLTGSAEVGWLGGAGLALFSCVAMGWYVMRRGGNSPEVA</sequence>
<proteinExistence type="predicted"/>
<accession>A0A830G0M6</accession>
<evidence type="ECO:0000313" key="2">
    <source>
        <dbReference type="EMBL" id="GGM69319.1"/>
    </source>
</evidence>
<dbReference type="RefSeq" id="WP_188872370.1">
    <property type="nucleotide sequence ID" value="NZ_BMOO01000004.1"/>
</dbReference>
<comment type="caution">
    <text evidence="2">The sequence shown here is derived from an EMBL/GenBank/DDBJ whole genome shotgun (WGS) entry which is preliminary data.</text>
</comment>
<dbReference type="EMBL" id="JAGGKO010000003">
    <property type="protein sequence ID" value="MBP1955054.1"/>
    <property type="molecule type" value="Genomic_DNA"/>
</dbReference>
<keyword evidence="4" id="KW-1185">Reference proteome</keyword>